<sequence>MLRGYEGVRYISDKQMVVFDIGSAYTKFGYAGEVSPRGIIRTEVRCSESKKIRRIIDYRDVEDLYQLLVDFLHLLFFKYVVISPKDARILLLESPLAVTSFRNTLAKVMFRHFEIGSVLFLPSHLATISTLGIDTALVLDVGYQEATLIPIFEGIPILKAWQALPLGGQIVHENLKKYFRDTSDLDLSENIVEDIKIRTCFVTTLERAAKLGTENALTPPPDVTYPGIKRIVIPGKIREKAFEVLWERDNDNLSLSTMILDAIVKCPLDTRRILAENIILVGGTTMTKGFASRLKSELLALIESDLYKTKLKIESFKFHTAPSKPNYTVWLGGAIFSTTDLPLRCLTKDMYLKTNRVPDWSNLIDNQKDETSYEI</sequence>
<dbReference type="FunCoup" id="A0A158NV49">
    <property type="interactions" value="957"/>
</dbReference>
<dbReference type="Gene3D" id="3.90.640.10">
    <property type="entry name" value="Actin, Chain A, domain 4"/>
    <property type="match status" value="1"/>
</dbReference>
<dbReference type="PANTHER" id="PTHR11937">
    <property type="entry name" value="ACTIN"/>
    <property type="match status" value="1"/>
</dbReference>
<dbReference type="SUPFAM" id="SSF53067">
    <property type="entry name" value="Actin-like ATPase domain"/>
    <property type="match status" value="2"/>
</dbReference>
<dbReference type="Pfam" id="PF00022">
    <property type="entry name" value="Actin"/>
    <property type="match status" value="2"/>
</dbReference>
<dbReference type="eggNOG" id="KOG0676">
    <property type="taxonomic scope" value="Eukaryota"/>
</dbReference>
<dbReference type="AlphaFoldDB" id="A0A158NV49"/>
<dbReference type="EMBL" id="ADTU01026932">
    <property type="status" value="NOT_ANNOTATED_CDS"/>
    <property type="molecule type" value="Genomic_DNA"/>
</dbReference>
<protein>
    <recommendedName>
        <fullName evidence="4">Actin-related protein 10</fullName>
    </recommendedName>
</protein>
<evidence type="ECO:0008006" key="4">
    <source>
        <dbReference type="Google" id="ProtNLM"/>
    </source>
</evidence>
<dbReference type="STRING" id="12957.A0A158NV49"/>
<dbReference type="InterPro" id="IPR043129">
    <property type="entry name" value="ATPase_NBD"/>
</dbReference>
<dbReference type="OMA" id="WERDNDN"/>
<dbReference type="KEGG" id="acep:105624660"/>
<evidence type="ECO:0000313" key="2">
    <source>
        <dbReference type="EnsemblMetazoa" id="XP_012061407.1"/>
    </source>
</evidence>
<accession>A0A158NV49</accession>
<dbReference type="SMART" id="SM00268">
    <property type="entry name" value="ACTIN"/>
    <property type="match status" value="1"/>
</dbReference>
<proteinExistence type="inferred from homology"/>
<dbReference type="Gene3D" id="3.30.420.40">
    <property type="match status" value="2"/>
</dbReference>
<evidence type="ECO:0000313" key="3">
    <source>
        <dbReference type="Proteomes" id="UP000005205"/>
    </source>
</evidence>
<organism evidence="2 3">
    <name type="scientific">Atta cephalotes</name>
    <name type="common">Leafcutter ant</name>
    <dbReference type="NCBI Taxonomy" id="12957"/>
    <lineage>
        <taxon>Eukaryota</taxon>
        <taxon>Metazoa</taxon>
        <taxon>Ecdysozoa</taxon>
        <taxon>Arthropoda</taxon>
        <taxon>Hexapoda</taxon>
        <taxon>Insecta</taxon>
        <taxon>Pterygota</taxon>
        <taxon>Neoptera</taxon>
        <taxon>Endopterygota</taxon>
        <taxon>Hymenoptera</taxon>
        <taxon>Apocrita</taxon>
        <taxon>Aculeata</taxon>
        <taxon>Formicoidea</taxon>
        <taxon>Formicidae</taxon>
        <taxon>Myrmicinae</taxon>
        <taxon>Atta</taxon>
    </lineage>
</organism>
<dbReference type="CDD" id="cd10207">
    <property type="entry name" value="ASKHA_NBD_Arp10"/>
    <property type="match status" value="1"/>
</dbReference>
<dbReference type="EnsemblMetazoa" id="XM_012206017.1">
    <property type="protein sequence ID" value="XP_012061407.1"/>
    <property type="gene ID" value="LOC105624660"/>
</dbReference>
<name>A0A158NV49_ATTCE</name>
<gene>
    <name evidence="2" type="primary">105624660</name>
</gene>
<dbReference type="OrthoDB" id="337660at2759"/>
<dbReference type="Proteomes" id="UP000005205">
    <property type="component" value="Unassembled WGS sequence"/>
</dbReference>
<dbReference type="InParanoid" id="A0A158NV49"/>
<comment type="similarity">
    <text evidence="1">Belongs to the actin family.</text>
</comment>
<keyword evidence="3" id="KW-1185">Reference proteome</keyword>
<reference evidence="3" key="1">
    <citation type="journal article" date="2011" name="PLoS Genet.">
        <title>The genome sequence of the leaf-cutter ant Atta cephalotes reveals insights into its obligate symbiotic lifestyle.</title>
        <authorList>
            <person name="Suen G."/>
            <person name="Teiling C."/>
            <person name="Li L."/>
            <person name="Holt C."/>
            <person name="Abouheif E."/>
            <person name="Bornberg-Bauer E."/>
            <person name="Bouffard P."/>
            <person name="Caldera E.J."/>
            <person name="Cash E."/>
            <person name="Cavanaugh A."/>
            <person name="Denas O."/>
            <person name="Elhaik E."/>
            <person name="Fave M.J."/>
            <person name="Gadau J."/>
            <person name="Gibson J.D."/>
            <person name="Graur D."/>
            <person name="Grubbs K.J."/>
            <person name="Hagen D.E."/>
            <person name="Harkins T.T."/>
            <person name="Helmkampf M."/>
            <person name="Hu H."/>
            <person name="Johnson B.R."/>
            <person name="Kim J."/>
            <person name="Marsh S.E."/>
            <person name="Moeller J.A."/>
            <person name="Munoz-Torres M.C."/>
            <person name="Murphy M.C."/>
            <person name="Naughton M.C."/>
            <person name="Nigam S."/>
            <person name="Overson R."/>
            <person name="Rajakumar R."/>
            <person name="Reese J.T."/>
            <person name="Scott J.J."/>
            <person name="Smith C.R."/>
            <person name="Tao S."/>
            <person name="Tsutsui N.D."/>
            <person name="Viljakainen L."/>
            <person name="Wissler L."/>
            <person name="Yandell M.D."/>
            <person name="Zimmer F."/>
            <person name="Taylor J."/>
            <person name="Slater S.C."/>
            <person name="Clifton S.W."/>
            <person name="Warren W.C."/>
            <person name="Elsik C.G."/>
            <person name="Smith C.D."/>
            <person name="Weinstock G.M."/>
            <person name="Gerardo N.M."/>
            <person name="Currie C.R."/>
        </authorList>
    </citation>
    <scope>NUCLEOTIDE SEQUENCE [LARGE SCALE GENOMIC DNA]</scope>
</reference>
<dbReference type="InterPro" id="IPR004000">
    <property type="entry name" value="Actin"/>
</dbReference>
<evidence type="ECO:0000256" key="1">
    <source>
        <dbReference type="RuleBase" id="RU000487"/>
    </source>
</evidence>
<reference evidence="2" key="2">
    <citation type="submission" date="2016-04" db="UniProtKB">
        <authorList>
            <consortium name="EnsemblMetazoa"/>
        </authorList>
    </citation>
    <scope>IDENTIFICATION</scope>
</reference>